<feature type="compositionally biased region" description="Polar residues" evidence="1">
    <location>
        <begin position="1"/>
        <end position="25"/>
    </location>
</feature>
<dbReference type="AlphaFoldDB" id="A0AAV7TQJ6"/>
<keyword evidence="3" id="KW-1185">Reference proteome</keyword>
<evidence type="ECO:0000313" key="3">
    <source>
        <dbReference type="Proteomes" id="UP001066276"/>
    </source>
</evidence>
<proteinExistence type="predicted"/>
<evidence type="ECO:0000313" key="2">
    <source>
        <dbReference type="EMBL" id="KAJ1178932.1"/>
    </source>
</evidence>
<dbReference type="Proteomes" id="UP001066276">
    <property type="component" value="Chromosome 3_2"/>
</dbReference>
<reference evidence="2" key="1">
    <citation type="journal article" date="2022" name="bioRxiv">
        <title>Sequencing and chromosome-scale assembly of the giantPleurodeles waltlgenome.</title>
        <authorList>
            <person name="Brown T."/>
            <person name="Elewa A."/>
            <person name="Iarovenko S."/>
            <person name="Subramanian E."/>
            <person name="Araus A.J."/>
            <person name="Petzold A."/>
            <person name="Susuki M."/>
            <person name="Suzuki K.-i.T."/>
            <person name="Hayashi T."/>
            <person name="Toyoda A."/>
            <person name="Oliveira C."/>
            <person name="Osipova E."/>
            <person name="Leigh N.D."/>
            <person name="Simon A."/>
            <person name="Yun M.H."/>
        </authorList>
    </citation>
    <scope>NUCLEOTIDE SEQUENCE</scope>
    <source>
        <strain evidence="2">20211129_DDA</strain>
        <tissue evidence="2">Liver</tissue>
    </source>
</reference>
<organism evidence="2 3">
    <name type="scientific">Pleurodeles waltl</name>
    <name type="common">Iberian ribbed newt</name>
    <dbReference type="NCBI Taxonomy" id="8319"/>
    <lineage>
        <taxon>Eukaryota</taxon>
        <taxon>Metazoa</taxon>
        <taxon>Chordata</taxon>
        <taxon>Craniata</taxon>
        <taxon>Vertebrata</taxon>
        <taxon>Euteleostomi</taxon>
        <taxon>Amphibia</taxon>
        <taxon>Batrachia</taxon>
        <taxon>Caudata</taxon>
        <taxon>Salamandroidea</taxon>
        <taxon>Salamandridae</taxon>
        <taxon>Pleurodelinae</taxon>
        <taxon>Pleurodeles</taxon>
    </lineage>
</organism>
<comment type="caution">
    <text evidence="2">The sequence shown here is derived from an EMBL/GenBank/DDBJ whole genome shotgun (WGS) entry which is preliminary data.</text>
</comment>
<gene>
    <name evidence="2" type="ORF">NDU88_004173</name>
</gene>
<protein>
    <submittedName>
        <fullName evidence="2">Uncharacterized protein</fullName>
    </submittedName>
</protein>
<name>A0AAV7TQJ6_PLEWA</name>
<feature type="region of interest" description="Disordered" evidence="1">
    <location>
        <begin position="1"/>
        <end position="121"/>
    </location>
</feature>
<dbReference type="EMBL" id="JANPWB010000006">
    <property type="protein sequence ID" value="KAJ1178932.1"/>
    <property type="molecule type" value="Genomic_DNA"/>
</dbReference>
<sequence>MQASSIAAQANDHNTAVARSSSAAANQAPWVSTAGPNPGQGTRSQPAERALTLHTHKKRGEEGTETLAGPKQQLAPKERPGTEDTSQPGRPHAQKGPTPPQEPVALPRMEAAQCCTNVRGG</sequence>
<evidence type="ECO:0000256" key="1">
    <source>
        <dbReference type="SAM" id="MobiDB-lite"/>
    </source>
</evidence>
<accession>A0AAV7TQJ6</accession>